<keyword evidence="1" id="KW-1185">Reference proteome</keyword>
<accession>A0A7E5VGW5</accession>
<protein>
    <submittedName>
        <fullName evidence="2">Uncharacterized protein LOC113493666</fullName>
    </submittedName>
</protein>
<evidence type="ECO:0000313" key="1">
    <source>
        <dbReference type="Proteomes" id="UP000322000"/>
    </source>
</evidence>
<sequence length="199" mass="22091">MEDTFADKVRRYRKMLKNDGARVEFVSSDPIEVDPADITQDSCRVDIEQLKYDPNVTTAAATNATTTSSTTVTTPANVTVLTNVTVHTNNVPPTSAAPNLTSILKTTATMSVAPTTPKIDLIATTLDTKQTTKAETNQTLDQVRRASEYMFSSIEYYDDSIEFDESICPEAVEAITLDIDQLRSYDLECEMTLEWRSLE</sequence>
<dbReference type="AlphaFoldDB" id="A0A7E5VGW5"/>
<proteinExistence type="predicted"/>
<dbReference type="Proteomes" id="UP000322000">
    <property type="component" value="Chromosome 5"/>
</dbReference>
<dbReference type="InParanoid" id="A0A7E5VGW5"/>
<dbReference type="RefSeq" id="XP_026727441.1">
    <property type="nucleotide sequence ID" value="XM_026871640.1"/>
</dbReference>
<gene>
    <name evidence="2" type="primary">LOC113493666</name>
</gene>
<dbReference type="OrthoDB" id="7180355at2759"/>
<dbReference type="KEGG" id="tnl:113493666"/>
<reference evidence="2" key="1">
    <citation type="submission" date="2025-08" db="UniProtKB">
        <authorList>
            <consortium name="RefSeq"/>
        </authorList>
    </citation>
    <scope>IDENTIFICATION</scope>
</reference>
<dbReference type="GeneID" id="113493666"/>
<name>A0A7E5VGW5_TRINI</name>
<organism evidence="1 2">
    <name type="scientific">Trichoplusia ni</name>
    <name type="common">Cabbage looper</name>
    <dbReference type="NCBI Taxonomy" id="7111"/>
    <lineage>
        <taxon>Eukaryota</taxon>
        <taxon>Metazoa</taxon>
        <taxon>Ecdysozoa</taxon>
        <taxon>Arthropoda</taxon>
        <taxon>Hexapoda</taxon>
        <taxon>Insecta</taxon>
        <taxon>Pterygota</taxon>
        <taxon>Neoptera</taxon>
        <taxon>Endopterygota</taxon>
        <taxon>Lepidoptera</taxon>
        <taxon>Glossata</taxon>
        <taxon>Ditrysia</taxon>
        <taxon>Noctuoidea</taxon>
        <taxon>Noctuidae</taxon>
        <taxon>Plusiinae</taxon>
        <taxon>Trichoplusia</taxon>
    </lineage>
</organism>
<evidence type="ECO:0000313" key="2">
    <source>
        <dbReference type="RefSeq" id="XP_026727441.1"/>
    </source>
</evidence>